<dbReference type="AlphaFoldDB" id="A0A1T4YH21"/>
<dbReference type="GO" id="GO:0006355">
    <property type="term" value="P:regulation of DNA-templated transcription"/>
    <property type="evidence" value="ECO:0007669"/>
    <property type="project" value="InterPro"/>
</dbReference>
<proteinExistence type="inferred from homology"/>
<dbReference type="InterPro" id="IPR010985">
    <property type="entry name" value="Ribbon_hlx_hlx"/>
</dbReference>
<gene>
    <name evidence="3" type="ORF">SAMN06295879_3165</name>
</gene>
<evidence type="ECO:0000256" key="1">
    <source>
        <dbReference type="ARBA" id="ARBA00022649"/>
    </source>
</evidence>
<comment type="similarity">
    <text evidence="2">Belongs to the TacA antitoxin family.</text>
</comment>
<accession>A0A1T4YH21</accession>
<evidence type="ECO:0000313" key="3">
    <source>
        <dbReference type="EMBL" id="SKB01069.1"/>
    </source>
</evidence>
<dbReference type="EMBL" id="FUYG01000009">
    <property type="protein sequence ID" value="SKB01069.1"/>
    <property type="molecule type" value="Genomic_DNA"/>
</dbReference>
<dbReference type="Gene3D" id="1.20.5.780">
    <property type="entry name" value="Single helix bin"/>
    <property type="match status" value="1"/>
</dbReference>
<evidence type="ECO:0000256" key="2">
    <source>
        <dbReference type="ARBA" id="ARBA00049988"/>
    </source>
</evidence>
<protein>
    <submittedName>
        <fullName evidence="3">Uncharacterized conserved protein, DUF1778 family</fullName>
    </submittedName>
</protein>
<name>A0A1T4YH21_9MICO</name>
<dbReference type="PANTHER" id="PTHR35401">
    <property type="entry name" value="COPG FAMILY HELIX-TURN-HELIX PROTEIN-RELATED-RELATED"/>
    <property type="match status" value="1"/>
</dbReference>
<dbReference type="InterPro" id="IPR014795">
    <property type="entry name" value="TacA_1-like"/>
</dbReference>
<sequence length="101" mass="11279">MYGILPYIDPMATTTKSERLELRLTADQKQNIEQAAAISGRSVTEFSVPLLVEEAGEVIRQERQLRMSKQAWDSFNAILDEPAKSVAGLADLLRRPAVFSE</sequence>
<keyword evidence="1" id="KW-1277">Toxin-antitoxin system</keyword>
<evidence type="ECO:0000313" key="4">
    <source>
        <dbReference type="Proteomes" id="UP000189735"/>
    </source>
</evidence>
<dbReference type="Proteomes" id="UP000189735">
    <property type="component" value="Unassembled WGS sequence"/>
</dbReference>
<reference evidence="4" key="1">
    <citation type="submission" date="2017-02" db="EMBL/GenBank/DDBJ databases">
        <authorList>
            <person name="Varghese N."/>
            <person name="Submissions S."/>
        </authorList>
    </citation>
    <scope>NUCLEOTIDE SEQUENCE [LARGE SCALE GENOMIC DNA]</scope>
    <source>
        <strain evidence="4">VKM Ac-2052</strain>
    </source>
</reference>
<dbReference type="Pfam" id="PF08681">
    <property type="entry name" value="TacA1"/>
    <property type="match status" value="1"/>
</dbReference>
<organism evidence="3 4">
    <name type="scientific">Agreia bicolorata</name>
    <dbReference type="NCBI Taxonomy" id="110935"/>
    <lineage>
        <taxon>Bacteria</taxon>
        <taxon>Bacillati</taxon>
        <taxon>Actinomycetota</taxon>
        <taxon>Actinomycetes</taxon>
        <taxon>Micrococcales</taxon>
        <taxon>Microbacteriaceae</taxon>
        <taxon>Agreia</taxon>
    </lineage>
</organism>
<dbReference type="SUPFAM" id="SSF47598">
    <property type="entry name" value="Ribbon-helix-helix"/>
    <property type="match status" value="1"/>
</dbReference>